<dbReference type="Gene3D" id="3.30.70.1820">
    <property type="entry name" value="L1 transposable element, RRM domain"/>
    <property type="match status" value="1"/>
</dbReference>
<accession>A0AAW0MJS0</accession>
<dbReference type="InterPro" id="IPR004244">
    <property type="entry name" value="Transposase_22"/>
</dbReference>
<organism evidence="3 4">
    <name type="scientific">Mugilogobius chulae</name>
    <name type="common">yellowstripe goby</name>
    <dbReference type="NCBI Taxonomy" id="88201"/>
    <lineage>
        <taxon>Eukaryota</taxon>
        <taxon>Metazoa</taxon>
        <taxon>Chordata</taxon>
        <taxon>Craniata</taxon>
        <taxon>Vertebrata</taxon>
        <taxon>Euteleostomi</taxon>
        <taxon>Actinopterygii</taxon>
        <taxon>Neopterygii</taxon>
        <taxon>Teleostei</taxon>
        <taxon>Neoteleostei</taxon>
        <taxon>Acanthomorphata</taxon>
        <taxon>Gobiaria</taxon>
        <taxon>Gobiiformes</taxon>
        <taxon>Gobioidei</taxon>
        <taxon>Gobiidae</taxon>
        <taxon>Gobionellinae</taxon>
        <taxon>Mugilogobius</taxon>
    </lineage>
</organism>
<dbReference type="AlphaFoldDB" id="A0AAW0MJS0"/>
<evidence type="ECO:0000313" key="4">
    <source>
        <dbReference type="Proteomes" id="UP001460270"/>
    </source>
</evidence>
<proteinExistence type="predicted"/>
<keyword evidence="4" id="KW-1185">Reference proteome</keyword>
<sequence>MQSSSQTKKEETKRKARDFDKQENMFEHSYADVNNFETLEIDADFAPLPDTPINSPAPKKACSGDTEPSLRSILKAVNDRADEVKILITQNSEDIKEIKTSITFLHEEVDDIKKQNKALQIKCEKFENDIEKLQERVADAERYKRRWCLRLYGVPEHDQENVKEKVTTICQKVVPLLGSKVAGGIDVVHRLGRRDGNKSRGIIILFALRTLRDEVWRNAKTNAYLRENKLRFGEDLTKEDKDARAALWPIIEKARQDGKKAYYVGRKGYVDGKKFDMHLDSDWL</sequence>
<protein>
    <recommendedName>
        <fullName evidence="5">L1 transposable element RRM domain-containing protein</fullName>
    </recommendedName>
</protein>
<comment type="caution">
    <text evidence="3">The sequence shown here is derived from an EMBL/GenBank/DDBJ whole genome shotgun (WGS) entry which is preliminary data.</text>
</comment>
<evidence type="ECO:0000256" key="1">
    <source>
        <dbReference type="SAM" id="Coils"/>
    </source>
</evidence>
<evidence type="ECO:0000313" key="3">
    <source>
        <dbReference type="EMBL" id="KAK7880966.1"/>
    </source>
</evidence>
<feature type="coiled-coil region" evidence="1">
    <location>
        <begin position="95"/>
        <end position="143"/>
    </location>
</feature>
<gene>
    <name evidence="3" type="ORF">WMY93_032420</name>
</gene>
<dbReference type="EMBL" id="JBBPFD010000034">
    <property type="protein sequence ID" value="KAK7880966.1"/>
    <property type="molecule type" value="Genomic_DNA"/>
</dbReference>
<keyword evidence="1" id="KW-0175">Coiled coil</keyword>
<name>A0AAW0MJS0_9GOBI</name>
<evidence type="ECO:0008006" key="5">
    <source>
        <dbReference type="Google" id="ProtNLM"/>
    </source>
</evidence>
<reference evidence="4" key="1">
    <citation type="submission" date="2024-04" db="EMBL/GenBank/DDBJ databases">
        <title>Salinicola lusitanus LLJ914,a marine bacterium isolated from the Okinawa Trough.</title>
        <authorList>
            <person name="Li J."/>
        </authorList>
    </citation>
    <scope>NUCLEOTIDE SEQUENCE [LARGE SCALE GENOMIC DNA]</scope>
</reference>
<dbReference type="Proteomes" id="UP001460270">
    <property type="component" value="Unassembled WGS sequence"/>
</dbReference>
<dbReference type="PANTHER" id="PTHR11505">
    <property type="entry name" value="L1 TRANSPOSABLE ELEMENT-RELATED"/>
    <property type="match status" value="1"/>
</dbReference>
<evidence type="ECO:0000256" key="2">
    <source>
        <dbReference type="SAM" id="MobiDB-lite"/>
    </source>
</evidence>
<feature type="compositionally biased region" description="Basic and acidic residues" evidence="2">
    <location>
        <begin position="7"/>
        <end position="23"/>
    </location>
</feature>
<feature type="region of interest" description="Disordered" evidence="2">
    <location>
        <begin position="1"/>
        <end position="23"/>
    </location>
</feature>